<dbReference type="Proteomes" id="UP000095413">
    <property type="component" value="Unassembled WGS sequence"/>
</dbReference>
<dbReference type="EMBL" id="CZBA01000018">
    <property type="protein sequence ID" value="CUP84551.1"/>
    <property type="molecule type" value="Genomic_DNA"/>
</dbReference>
<proteinExistence type="predicted"/>
<reference evidence="1 2" key="1">
    <citation type="submission" date="2015-09" db="EMBL/GenBank/DDBJ databases">
        <authorList>
            <consortium name="Pathogen Informatics"/>
        </authorList>
    </citation>
    <scope>NUCLEOTIDE SEQUENCE [LARGE SCALE GENOMIC DNA]</scope>
    <source>
        <strain evidence="1 2">2789STDY5834921</strain>
    </source>
</reference>
<dbReference type="GeneID" id="96229483"/>
<dbReference type="Gene3D" id="3.40.50.300">
    <property type="entry name" value="P-loop containing nucleotide triphosphate hydrolases"/>
    <property type="match status" value="1"/>
</dbReference>
<evidence type="ECO:0000313" key="1">
    <source>
        <dbReference type="EMBL" id="CUP84551.1"/>
    </source>
</evidence>
<organism evidence="1 2">
    <name type="scientific">Blautia obeum</name>
    <dbReference type="NCBI Taxonomy" id="40520"/>
    <lineage>
        <taxon>Bacteria</taxon>
        <taxon>Bacillati</taxon>
        <taxon>Bacillota</taxon>
        <taxon>Clostridia</taxon>
        <taxon>Lachnospirales</taxon>
        <taxon>Lachnospiraceae</taxon>
        <taxon>Blautia</taxon>
    </lineage>
</organism>
<evidence type="ECO:0000313" key="2">
    <source>
        <dbReference type="Proteomes" id="UP000095413"/>
    </source>
</evidence>
<protein>
    <submittedName>
        <fullName evidence="1">DNA repair protein RadA</fullName>
    </submittedName>
</protein>
<dbReference type="OrthoDB" id="9802530at2"/>
<dbReference type="SUPFAM" id="SSF52540">
    <property type="entry name" value="P-loop containing nucleoside triphosphate hydrolases"/>
    <property type="match status" value="1"/>
</dbReference>
<sequence>MMENKEDYKIYSTVEKQEVEWLWYPYIPYGKLTLLQGDPGDGKSTFMINIASALTRGGLLPDGKKLEQIGNVIYQGAEDNVGDTIKPRLEEAGADCDRVAFIDDADMGLTFIDDRLEKTIRSFQAKLLVLDPLQAFMPSNADMQNASHVRSIMRKLGKVAEKHKCAVVMIGHMTKSSGGKRLYRGLGSIDIAAICRSVLMISRDEKDPEIRYMYQVKSNLAPESNAVGFVMNPDKGFQWIGKCNIDKRAEAVVCSKKATKKEKASEYLRIMLSVEDVPSAEIIRRMDRIGIKERTIRTVQKEIGIEAYRKQGTWYWHMPEPEEEVDEE</sequence>
<dbReference type="AlphaFoldDB" id="A0A174RKA1"/>
<dbReference type="RefSeq" id="WP_055056624.1">
    <property type="nucleotide sequence ID" value="NZ_CZBA01000018.1"/>
</dbReference>
<name>A0A174RKA1_9FIRM</name>
<accession>A0A174RKA1</accession>
<dbReference type="InterPro" id="IPR027417">
    <property type="entry name" value="P-loop_NTPase"/>
</dbReference>
<dbReference type="Pfam" id="PF13481">
    <property type="entry name" value="AAA_25"/>
    <property type="match status" value="1"/>
</dbReference>
<gene>
    <name evidence="1" type="ORF">ERS852533_02760</name>
</gene>